<evidence type="ECO:0000256" key="7">
    <source>
        <dbReference type="ARBA" id="ARBA00022763"/>
    </source>
</evidence>
<comment type="subcellular location">
    <subcellularLocation>
        <location evidence="2">Nucleus</location>
    </subcellularLocation>
</comment>
<comment type="similarity">
    <text evidence="3">Belongs to the DNA/RNA non-specific endonuclease family.</text>
</comment>
<dbReference type="SMART" id="SM00477">
    <property type="entry name" value="NUC"/>
    <property type="match status" value="1"/>
</dbReference>
<dbReference type="GO" id="GO:0004519">
    <property type="term" value="F:endonuclease activity"/>
    <property type="evidence" value="ECO:0007669"/>
    <property type="project" value="UniProtKB-KW"/>
</dbReference>
<keyword evidence="8" id="KW-0378">Hydrolase</keyword>
<evidence type="ECO:0000256" key="3">
    <source>
        <dbReference type="ARBA" id="ARBA00010052"/>
    </source>
</evidence>
<dbReference type="InterPro" id="IPR041388">
    <property type="entry name" value="FHA_2"/>
</dbReference>
<dbReference type="SUPFAM" id="SSF52540">
    <property type="entry name" value="P-loop containing nucleoside triphosphate hydrolases"/>
    <property type="match status" value="1"/>
</dbReference>
<dbReference type="InterPro" id="IPR036412">
    <property type="entry name" value="HAD-like_sf"/>
</dbReference>
<dbReference type="PROSITE" id="PS01070">
    <property type="entry name" value="NUCLEASE_NON_SPEC"/>
    <property type="match status" value="1"/>
</dbReference>
<organism evidence="15 16">
    <name type="scientific">Hemibagrus wyckioides</name>
    <dbReference type="NCBI Taxonomy" id="337641"/>
    <lineage>
        <taxon>Eukaryota</taxon>
        <taxon>Metazoa</taxon>
        <taxon>Chordata</taxon>
        <taxon>Craniata</taxon>
        <taxon>Vertebrata</taxon>
        <taxon>Euteleostomi</taxon>
        <taxon>Actinopterygii</taxon>
        <taxon>Neopterygii</taxon>
        <taxon>Teleostei</taxon>
        <taxon>Ostariophysi</taxon>
        <taxon>Siluriformes</taxon>
        <taxon>Bagridae</taxon>
        <taxon>Hemibagrus</taxon>
    </lineage>
</organism>
<dbReference type="GO" id="GO:0046872">
    <property type="term" value="F:metal ion binding"/>
    <property type="evidence" value="ECO:0007669"/>
    <property type="project" value="UniProtKB-KW"/>
</dbReference>
<sequence length="856" mass="94947">MWKCLTKSQQGSLLGLSHSDVVSDFSDEPECIKYFYKGKVPQWGSDTPGATHLCQRFQNRFHFATLYDTHHRIAVYSAYIFEPSSGGGREKRWFVEPQLVNQNWAGEMREGYWLGQDNPGVYLGERQALNEDFTHSGFDRGHLNPNGHHAVPSRNATFTLTNVVPQNPKLNQKSWANHESTLAKMFSTQCDKAYVLVGAIPSADNWIIKNNVKRVNIPEYMWNAYCCIDSNGSPVRSGAAFALNTEQNLVEQCTLSEMLNISLIACCAVSMQCVLVSAAGARIQLPDARALILGRSPESGVKDKKCSRHQVKLVADYANQEVLVTQLGPNPSSVDGQALGRGQSGHLSVNSTLYLVNQSYPFTVQFSDSADKKTGKGTDDKERTEKALDSNVMNVQQKRNIQDFFVSSPKKSTKRTLDSEDDASDAKRGRTSEKSGEDEENLLEEKLRQLQQFAQSTSTQQSPSQPSGTAPSACLKSHWQQIGNLLLYTAAGVAGSSKIAGFDIDGCIITTKSGKVFPTGPDDWKILFPEIKPKLSALLKEGFKVVFFTNQMGIARGKLRPEVFKSKVEDILETLKLPVQVFVAAGPGIYRKPVTGMWEHLCEKANNGIIVNKSQSVYVGDAAGRPVNWAPGKKKKDFSCSDRLFALNIGIQFHTPEEFFLGWKAAPYDLPSFDPRGLDPKGRLYDPPTASLTSTCQEIIVAVGFPGSGKSTFFQTHIIPKGYVYINRDTLGSWQHCVSACERALKEGHSVAVDNTNPDLESRKRYLDVSKSAGVPCRCFNFAASLEQAKHNNRFREMVPSATKHAPVNDMVFHSYKKKYVAPALSEGFSEILQIHFVPSFPDHRSEELFRQFSEG</sequence>
<dbReference type="InterPro" id="IPR020821">
    <property type="entry name" value="ENPP1-3/EXOG-like_nuc-like"/>
</dbReference>
<dbReference type="InterPro" id="IPR001604">
    <property type="entry name" value="Endo_G_ENPP1-like_dom"/>
</dbReference>
<dbReference type="NCBIfam" id="TIGR01662">
    <property type="entry name" value="HAD-SF-IIIA"/>
    <property type="match status" value="1"/>
</dbReference>
<dbReference type="SUPFAM" id="SSF54060">
    <property type="entry name" value="His-Me finger endonucleases"/>
    <property type="match status" value="1"/>
</dbReference>
<evidence type="ECO:0000256" key="9">
    <source>
        <dbReference type="ARBA" id="ARBA00022842"/>
    </source>
</evidence>
<dbReference type="Proteomes" id="UP000824219">
    <property type="component" value="Linkage Group LG17"/>
</dbReference>
<evidence type="ECO:0000259" key="13">
    <source>
        <dbReference type="SMART" id="SM00477"/>
    </source>
</evidence>
<dbReference type="FunFam" id="3.40.50.300:FF:000737">
    <property type="entry name" value="Bifunctional polynucleotide phosphatase/kinase"/>
    <property type="match status" value="1"/>
</dbReference>
<dbReference type="GO" id="GO:0006281">
    <property type="term" value="P:DNA repair"/>
    <property type="evidence" value="ECO:0007669"/>
    <property type="project" value="UniProtKB-KW"/>
</dbReference>
<evidence type="ECO:0000256" key="8">
    <source>
        <dbReference type="ARBA" id="ARBA00022801"/>
    </source>
</evidence>
<dbReference type="InterPro" id="IPR013954">
    <property type="entry name" value="PNK3P"/>
</dbReference>
<dbReference type="Pfam" id="PF01223">
    <property type="entry name" value="Endonuclease_NS"/>
    <property type="match status" value="1"/>
</dbReference>
<evidence type="ECO:0000256" key="10">
    <source>
        <dbReference type="ARBA" id="ARBA00023204"/>
    </source>
</evidence>
<comment type="caution">
    <text evidence="15">The sequence shown here is derived from an EMBL/GenBank/DDBJ whole genome shotgun (WGS) entry which is preliminary data.</text>
</comment>
<dbReference type="InterPro" id="IPR006549">
    <property type="entry name" value="HAD-SF_hydro_IIIA"/>
</dbReference>
<dbReference type="InterPro" id="IPR023214">
    <property type="entry name" value="HAD_sf"/>
</dbReference>
<feature type="compositionally biased region" description="Basic and acidic residues" evidence="12">
    <location>
        <begin position="424"/>
        <end position="435"/>
    </location>
</feature>
<gene>
    <name evidence="15" type="ORF">KOW79_014824</name>
</gene>
<dbReference type="AlphaFoldDB" id="A0A9D3SF18"/>
<accession>A0A9D3SF18</accession>
<dbReference type="SUPFAM" id="SSF56784">
    <property type="entry name" value="HAD-like"/>
    <property type="match status" value="1"/>
</dbReference>
<keyword evidence="4" id="KW-0540">Nuclease</keyword>
<dbReference type="Gene3D" id="3.40.570.10">
    <property type="entry name" value="Extracellular Endonuclease, subunit A"/>
    <property type="match status" value="1"/>
</dbReference>
<reference evidence="15 16" key="1">
    <citation type="submission" date="2021-06" db="EMBL/GenBank/DDBJ databases">
        <title>Chromosome-level genome assembly of the red-tail catfish (Hemibagrus wyckioides).</title>
        <authorList>
            <person name="Shao F."/>
        </authorList>
    </citation>
    <scope>NUCLEOTIDE SEQUENCE [LARGE SCALE GENOMIC DNA]</scope>
    <source>
        <strain evidence="15">EC202008001</strain>
        <tissue evidence="15">Blood</tissue>
    </source>
</reference>
<keyword evidence="6" id="KW-0255">Endonuclease</keyword>
<dbReference type="Pfam" id="PF13671">
    <property type="entry name" value="AAA_33"/>
    <property type="match status" value="1"/>
</dbReference>
<evidence type="ECO:0000313" key="16">
    <source>
        <dbReference type="Proteomes" id="UP000824219"/>
    </source>
</evidence>
<evidence type="ECO:0000256" key="6">
    <source>
        <dbReference type="ARBA" id="ARBA00022759"/>
    </source>
</evidence>
<dbReference type="Pfam" id="PF17913">
    <property type="entry name" value="FHA_2"/>
    <property type="match status" value="1"/>
</dbReference>
<keyword evidence="10" id="KW-0234">DNA repair</keyword>
<dbReference type="Gene3D" id="3.40.50.1000">
    <property type="entry name" value="HAD superfamily/HAD-like"/>
    <property type="match status" value="1"/>
</dbReference>
<evidence type="ECO:0000256" key="2">
    <source>
        <dbReference type="ARBA" id="ARBA00004123"/>
    </source>
</evidence>
<dbReference type="InterPro" id="IPR008984">
    <property type="entry name" value="SMAD_FHA_dom_sf"/>
</dbReference>
<evidence type="ECO:0000256" key="11">
    <source>
        <dbReference type="ARBA" id="ARBA00023242"/>
    </source>
</evidence>
<dbReference type="EMBL" id="JAHKSW010000017">
    <property type="protein sequence ID" value="KAG7321966.1"/>
    <property type="molecule type" value="Genomic_DNA"/>
</dbReference>
<dbReference type="PANTHER" id="PTHR12083:SF9">
    <property type="entry name" value="BIFUNCTIONAL POLYNUCLEOTIDE PHOSPHATASE_KINASE"/>
    <property type="match status" value="1"/>
</dbReference>
<dbReference type="GO" id="GO:0005634">
    <property type="term" value="C:nucleus"/>
    <property type="evidence" value="ECO:0007669"/>
    <property type="project" value="UniProtKB-SubCell"/>
</dbReference>
<dbReference type="InterPro" id="IPR044925">
    <property type="entry name" value="His-Me_finger_sf"/>
</dbReference>
<feature type="domain" description="ENPP1-3/EXOG-like endonuclease/phosphodiesterase" evidence="13">
    <location>
        <begin position="60"/>
        <end position="270"/>
    </location>
</feature>
<dbReference type="FunFam" id="3.40.50.1000:FF:000078">
    <property type="entry name" value="Bifunctional polynucleotide phosphatase/kinase"/>
    <property type="match status" value="1"/>
</dbReference>
<dbReference type="GO" id="GO:0046404">
    <property type="term" value="F:ATP-dependent polydeoxyribonucleotide 5'-hydroxyl-kinase activity"/>
    <property type="evidence" value="ECO:0007669"/>
    <property type="project" value="InterPro"/>
</dbReference>
<evidence type="ECO:0000256" key="5">
    <source>
        <dbReference type="ARBA" id="ARBA00022723"/>
    </source>
</evidence>
<dbReference type="InterPro" id="IPR044929">
    <property type="entry name" value="DNA/RNA_non-sp_Endonuclease_sf"/>
</dbReference>
<dbReference type="Gene3D" id="2.60.200.20">
    <property type="match status" value="1"/>
</dbReference>
<dbReference type="Pfam" id="PF08645">
    <property type="entry name" value="PNK3P"/>
    <property type="match status" value="1"/>
</dbReference>
<dbReference type="SUPFAM" id="SSF49879">
    <property type="entry name" value="SMAD/FHA domain"/>
    <property type="match status" value="1"/>
</dbReference>
<feature type="compositionally biased region" description="Low complexity" evidence="12">
    <location>
        <begin position="451"/>
        <end position="473"/>
    </location>
</feature>
<keyword evidence="16" id="KW-1185">Reference proteome</keyword>
<dbReference type="PANTHER" id="PTHR12083">
    <property type="entry name" value="BIFUNCTIONAL POLYNUCLEOTIDE PHOSPHATASE/KINASE"/>
    <property type="match status" value="1"/>
</dbReference>
<keyword evidence="5" id="KW-0479">Metal-binding</keyword>
<feature type="domain" description="DNA/RNA non-specific endonuclease/pyrophosphatase/phosphodiesterase" evidence="14">
    <location>
        <begin position="59"/>
        <end position="270"/>
    </location>
</feature>
<dbReference type="NCBIfam" id="TIGR01663">
    <property type="entry name" value="PNK-3'Pase"/>
    <property type="match status" value="1"/>
</dbReference>
<evidence type="ECO:0000313" key="15">
    <source>
        <dbReference type="EMBL" id="KAG7321966.1"/>
    </source>
</evidence>
<dbReference type="GO" id="GO:0046403">
    <property type="term" value="F:polynucleotide 3'-phosphatase activity"/>
    <property type="evidence" value="ECO:0007669"/>
    <property type="project" value="InterPro"/>
</dbReference>
<name>A0A9D3SF18_9TELE</name>
<dbReference type="InterPro" id="IPR018524">
    <property type="entry name" value="DNA/RNA_endonuclease_AS"/>
</dbReference>
<dbReference type="NCBIfam" id="TIGR01664">
    <property type="entry name" value="DNA-3'-Pase"/>
    <property type="match status" value="1"/>
</dbReference>
<feature type="region of interest" description="Disordered" evidence="12">
    <location>
        <begin position="368"/>
        <end position="473"/>
    </location>
</feature>
<dbReference type="InterPro" id="IPR006550">
    <property type="entry name" value="PNKP"/>
</dbReference>
<keyword evidence="9" id="KW-0460">Magnesium</keyword>
<feature type="compositionally biased region" description="Basic and acidic residues" evidence="12">
    <location>
        <begin position="369"/>
        <end position="388"/>
    </location>
</feature>
<keyword evidence="11" id="KW-0539">Nucleus</keyword>
<protein>
    <recommendedName>
        <fullName evidence="17">DNA/RNA non-specific endonuclease domain-containing protein</fullName>
    </recommendedName>
</protein>
<evidence type="ECO:0000256" key="4">
    <source>
        <dbReference type="ARBA" id="ARBA00022722"/>
    </source>
</evidence>
<dbReference type="InterPro" id="IPR006551">
    <property type="entry name" value="Polynucleotide_phosphatase"/>
</dbReference>
<keyword evidence="7" id="KW-0227">DNA damage</keyword>
<evidence type="ECO:0008006" key="17">
    <source>
        <dbReference type="Google" id="ProtNLM"/>
    </source>
</evidence>
<dbReference type="SMART" id="SM00892">
    <property type="entry name" value="Endonuclease_NS"/>
    <property type="match status" value="1"/>
</dbReference>
<evidence type="ECO:0000256" key="1">
    <source>
        <dbReference type="ARBA" id="ARBA00001946"/>
    </source>
</evidence>
<dbReference type="CDD" id="cd01625">
    <property type="entry name" value="HAD_PNP"/>
    <property type="match status" value="1"/>
</dbReference>
<dbReference type="Gene3D" id="3.40.50.300">
    <property type="entry name" value="P-loop containing nucleotide triphosphate hydrolases"/>
    <property type="match status" value="1"/>
</dbReference>
<comment type="cofactor">
    <cofactor evidence="1">
        <name>Mg(2+)</name>
        <dbReference type="ChEBI" id="CHEBI:18420"/>
    </cofactor>
</comment>
<evidence type="ECO:0000256" key="12">
    <source>
        <dbReference type="SAM" id="MobiDB-lite"/>
    </source>
</evidence>
<dbReference type="GO" id="GO:0003690">
    <property type="term" value="F:double-stranded DNA binding"/>
    <property type="evidence" value="ECO:0007669"/>
    <property type="project" value="TreeGrafter"/>
</dbReference>
<evidence type="ECO:0000259" key="14">
    <source>
        <dbReference type="SMART" id="SM00892"/>
    </source>
</evidence>
<dbReference type="OrthoDB" id="19045at2759"/>
<proteinExistence type="inferred from homology"/>
<dbReference type="InterPro" id="IPR027417">
    <property type="entry name" value="P-loop_NTPase"/>
</dbReference>